<dbReference type="PANTHER" id="PTHR24567:SF68">
    <property type="entry name" value="DNA-BINDING TRANSCRIPTIONAL DUAL REGULATOR CRP"/>
    <property type="match status" value="1"/>
</dbReference>
<gene>
    <name evidence="6" type="ORF">SAMN05421647_10439</name>
</gene>
<evidence type="ECO:0000259" key="4">
    <source>
        <dbReference type="PROSITE" id="PS50042"/>
    </source>
</evidence>
<organism evidence="6 7">
    <name type="scientific">Marinobacterium stanieri</name>
    <dbReference type="NCBI Taxonomy" id="49186"/>
    <lineage>
        <taxon>Bacteria</taxon>
        <taxon>Pseudomonadati</taxon>
        <taxon>Pseudomonadota</taxon>
        <taxon>Gammaproteobacteria</taxon>
        <taxon>Oceanospirillales</taxon>
        <taxon>Oceanospirillaceae</taxon>
        <taxon>Marinobacterium</taxon>
    </lineage>
</organism>
<evidence type="ECO:0000313" key="6">
    <source>
        <dbReference type="EMBL" id="SIQ36363.1"/>
    </source>
</evidence>
<evidence type="ECO:0000256" key="1">
    <source>
        <dbReference type="ARBA" id="ARBA00023015"/>
    </source>
</evidence>
<keyword evidence="7" id="KW-1185">Reference proteome</keyword>
<evidence type="ECO:0000259" key="5">
    <source>
        <dbReference type="PROSITE" id="PS51063"/>
    </source>
</evidence>
<dbReference type="InterPro" id="IPR012318">
    <property type="entry name" value="HTH_CRP"/>
</dbReference>
<dbReference type="Gene3D" id="1.10.10.10">
    <property type="entry name" value="Winged helix-like DNA-binding domain superfamily/Winged helix DNA-binding domain"/>
    <property type="match status" value="1"/>
</dbReference>
<dbReference type="PROSITE" id="PS51063">
    <property type="entry name" value="HTH_CRP_2"/>
    <property type="match status" value="1"/>
</dbReference>
<accession>A0A1N6S5G5</accession>
<dbReference type="STRING" id="49186.SAMN05421647_10439"/>
<name>A0A1N6S5G5_9GAMM</name>
<dbReference type="Proteomes" id="UP000186895">
    <property type="component" value="Unassembled WGS sequence"/>
</dbReference>
<dbReference type="InterPro" id="IPR014710">
    <property type="entry name" value="RmlC-like_jellyroll"/>
</dbReference>
<dbReference type="PANTHER" id="PTHR24567">
    <property type="entry name" value="CRP FAMILY TRANSCRIPTIONAL REGULATORY PROTEIN"/>
    <property type="match status" value="1"/>
</dbReference>
<feature type="domain" description="Cyclic nucleotide-binding" evidence="4">
    <location>
        <begin position="10"/>
        <end position="130"/>
    </location>
</feature>
<dbReference type="RefSeq" id="WP_076462682.1">
    <property type="nucleotide sequence ID" value="NZ_FTMN01000004.1"/>
</dbReference>
<evidence type="ECO:0000313" key="7">
    <source>
        <dbReference type="Proteomes" id="UP000186895"/>
    </source>
</evidence>
<dbReference type="SMART" id="SM00100">
    <property type="entry name" value="cNMP"/>
    <property type="match status" value="1"/>
</dbReference>
<evidence type="ECO:0000256" key="3">
    <source>
        <dbReference type="ARBA" id="ARBA00023163"/>
    </source>
</evidence>
<feature type="domain" description="HTH crp-type" evidence="5">
    <location>
        <begin position="144"/>
        <end position="216"/>
    </location>
</feature>
<dbReference type="PROSITE" id="PS50042">
    <property type="entry name" value="CNMP_BINDING_3"/>
    <property type="match status" value="1"/>
</dbReference>
<dbReference type="InterPro" id="IPR036388">
    <property type="entry name" value="WH-like_DNA-bd_sf"/>
</dbReference>
<sequence length="235" mass="26291">MKTIPNLHDFIHMLPDTIQQEIRALSQDRTLCKGETLYCKGDPSTELYRLTRGAIKLCIYTKDGRENVVGEMLPGDCLGEMGLMDGLPRGTHAVATTDTGVSVLSKANFDLLYHKHPIISQQLNVMLCRRLRYAFTLTEDNLGLRLHERLARALHRLAYSHGIADEQGQTAIKISHEALSKMVGASRQTVSTELKSFEREGSIQLQYGRILICDLKAFGEQYETAAGIEQVAPLY</sequence>
<keyword evidence="1" id="KW-0805">Transcription regulation</keyword>
<dbReference type="Pfam" id="PF13545">
    <property type="entry name" value="HTH_Crp_2"/>
    <property type="match status" value="1"/>
</dbReference>
<dbReference type="Pfam" id="PF00027">
    <property type="entry name" value="cNMP_binding"/>
    <property type="match status" value="1"/>
</dbReference>
<dbReference type="SUPFAM" id="SSF46785">
    <property type="entry name" value="Winged helix' DNA-binding domain"/>
    <property type="match status" value="1"/>
</dbReference>
<dbReference type="Gene3D" id="2.60.120.10">
    <property type="entry name" value="Jelly Rolls"/>
    <property type="match status" value="1"/>
</dbReference>
<protein>
    <submittedName>
        <fullName evidence="6">CRP/FNR family transcriptional regulator, cyclic AMP receptor protein</fullName>
    </submittedName>
</protein>
<keyword evidence="2" id="KW-0238">DNA-binding</keyword>
<dbReference type="InterPro" id="IPR000595">
    <property type="entry name" value="cNMP-bd_dom"/>
</dbReference>
<dbReference type="InterPro" id="IPR018490">
    <property type="entry name" value="cNMP-bd_dom_sf"/>
</dbReference>
<evidence type="ECO:0000256" key="2">
    <source>
        <dbReference type="ARBA" id="ARBA00023125"/>
    </source>
</evidence>
<dbReference type="GO" id="GO:0003677">
    <property type="term" value="F:DNA binding"/>
    <property type="evidence" value="ECO:0007669"/>
    <property type="project" value="UniProtKB-KW"/>
</dbReference>
<dbReference type="SUPFAM" id="SSF51206">
    <property type="entry name" value="cAMP-binding domain-like"/>
    <property type="match status" value="1"/>
</dbReference>
<dbReference type="GO" id="GO:0003700">
    <property type="term" value="F:DNA-binding transcription factor activity"/>
    <property type="evidence" value="ECO:0007669"/>
    <property type="project" value="TreeGrafter"/>
</dbReference>
<dbReference type="CDD" id="cd00038">
    <property type="entry name" value="CAP_ED"/>
    <property type="match status" value="1"/>
</dbReference>
<keyword evidence="3" id="KW-0804">Transcription</keyword>
<dbReference type="InterPro" id="IPR050397">
    <property type="entry name" value="Env_Response_Regulators"/>
</dbReference>
<dbReference type="SMART" id="SM00419">
    <property type="entry name" value="HTH_CRP"/>
    <property type="match status" value="1"/>
</dbReference>
<dbReference type="InterPro" id="IPR036390">
    <property type="entry name" value="WH_DNA-bd_sf"/>
</dbReference>
<dbReference type="EMBL" id="FTMN01000004">
    <property type="protein sequence ID" value="SIQ36363.1"/>
    <property type="molecule type" value="Genomic_DNA"/>
</dbReference>
<keyword evidence="6" id="KW-0675">Receptor</keyword>
<dbReference type="GO" id="GO:0005829">
    <property type="term" value="C:cytosol"/>
    <property type="evidence" value="ECO:0007669"/>
    <property type="project" value="TreeGrafter"/>
</dbReference>
<proteinExistence type="predicted"/>
<reference evidence="6 7" key="1">
    <citation type="submission" date="2017-01" db="EMBL/GenBank/DDBJ databases">
        <authorList>
            <person name="Mah S.A."/>
            <person name="Swanson W.J."/>
            <person name="Moy G.W."/>
            <person name="Vacquier V.D."/>
        </authorList>
    </citation>
    <scope>NUCLEOTIDE SEQUENCE [LARGE SCALE GENOMIC DNA]</scope>
    <source>
        <strain evidence="6 7">DSM 7027</strain>
    </source>
</reference>
<dbReference type="AlphaFoldDB" id="A0A1N6S5G5"/>